<evidence type="ECO:0000313" key="2">
    <source>
        <dbReference type="EMBL" id="KAK4505530.1"/>
    </source>
</evidence>
<proteinExistence type="predicted"/>
<reference evidence="2 3" key="1">
    <citation type="journal article" date="2023" name="G3 (Bethesda)">
        <title>A chromosome-level genome assembly of Zasmidium syzygii isolated from banana leaves.</title>
        <authorList>
            <person name="van Westerhoven A.C."/>
            <person name="Mehrabi R."/>
            <person name="Talebi R."/>
            <person name="Steentjes M.B.F."/>
            <person name="Corcolon B."/>
            <person name="Chong P.A."/>
            <person name="Kema G.H.J."/>
            <person name="Seidl M.F."/>
        </authorList>
    </citation>
    <scope>NUCLEOTIDE SEQUENCE [LARGE SCALE GENOMIC DNA]</scope>
    <source>
        <strain evidence="2 3">P124</strain>
    </source>
</reference>
<keyword evidence="3" id="KW-1185">Reference proteome</keyword>
<sequence>MQNYGAPYNPYPFSFLCQPGTNLITLSVNDRDSKNDDYLIAPGATPLTPLYHFHYTDRKKDSSYKVKVEHHHGHTTRKVATVRWTPGSAPQMEFPWLTWDCALLRADEDSQQWLSDVGTLEGHDLEFQYMGTFRDGFVTRCLDVTEAYVSVCGIIMTSWNTGRIEIPVEIVRDWNGLDEMVTVAMTAMQLQREILWGGDDERRKEAVTGVEGGGRRDSSSSSSSSSDGGKKMKSVLGKLKRLR</sequence>
<comment type="caution">
    <text evidence="2">The sequence shown here is derived from an EMBL/GenBank/DDBJ whole genome shotgun (WGS) entry which is preliminary data.</text>
</comment>
<name>A0ABR0EWR8_ZASCE</name>
<protein>
    <submittedName>
        <fullName evidence="2">Uncharacterized protein</fullName>
    </submittedName>
</protein>
<feature type="region of interest" description="Disordered" evidence="1">
    <location>
        <begin position="205"/>
        <end position="243"/>
    </location>
</feature>
<dbReference type="Proteomes" id="UP001305779">
    <property type="component" value="Unassembled WGS sequence"/>
</dbReference>
<evidence type="ECO:0000256" key="1">
    <source>
        <dbReference type="SAM" id="MobiDB-lite"/>
    </source>
</evidence>
<accession>A0ABR0EWR8</accession>
<organism evidence="2 3">
    <name type="scientific">Zasmidium cellare</name>
    <name type="common">Wine cellar mold</name>
    <name type="synonym">Racodium cellare</name>
    <dbReference type="NCBI Taxonomy" id="395010"/>
    <lineage>
        <taxon>Eukaryota</taxon>
        <taxon>Fungi</taxon>
        <taxon>Dikarya</taxon>
        <taxon>Ascomycota</taxon>
        <taxon>Pezizomycotina</taxon>
        <taxon>Dothideomycetes</taxon>
        <taxon>Dothideomycetidae</taxon>
        <taxon>Mycosphaerellales</taxon>
        <taxon>Mycosphaerellaceae</taxon>
        <taxon>Zasmidium</taxon>
    </lineage>
</organism>
<evidence type="ECO:0000313" key="3">
    <source>
        <dbReference type="Proteomes" id="UP001305779"/>
    </source>
</evidence>
<gene>
    <name evidence="2" type="ORF">PRZ48_003493</name>
</gene>
<dbReference type="EMBL" id="JAXOVC010000002">
    <property type="protein sequence ID" value="KAK4505530.1"/>
    <property type="molecule type" value="Genomic_DNA"/>
</dbReference>